<accession>A0A139XGW1</accession>
<keyword evidence="3" id="KW-1185">Reference proteome</keyword>
<evidence type="ECO:0000313" key="2">
    <source>
        <dbReference type="EMBL" id="KYC43934.1"/>
    </source>
</evidence>
<comment type="caution">
    <text evidence="2">The sequence shown here is derived from an EMBL/GenBank/DDBJ whole genome shotgun (WGS) entry which is preliminary data.</text>
</comment>
<evidence type="ECO:0000259" key="1">
    <source>
        <dbReference type="Pfam" id="PF18648"/>
    </source>
</evidence>
<name>A0A139XGW1_9CYAN</name>
<feature type="domain" description="Tse2 ADP-ribosyltransferase toxin" evidence="1">
    <location>
        <begin position="21"/>
        <end position="105"/>
    </location>
</feature>
<dbReference type="Proteomes" id="UP000076925">
    <property type="component" value="Unassembled WGS sequence"/>
</dbReference>
<dbReference type="InterPro" id="IPR041018">
    <property type="entry name" value="ADPRTs_Tse2"/>
</dbReference>
<protein>
    <recommendedName>
        <fullName evidence="1">Tse2 ADP-ribosyltransferase toxin domain-containing protein</fullName>
    </recommendedName>
</protein>
<dbReference type="AlphaFoldDB" id="A0A139XGW1"/>
<dbReference type="EMBL" id="ANNX02000012">
    <property type="protein sequence ID" value="KYC43934.1"/>
    <property type="molecule type" value="Genomic_DNA"/>
</dbReference>
<dbReference type="RefSeq" id="WP_017741210.1">
    <property type="nucleotide sequence ID" value="NZ_KQ976354.1"/>
</dbReference>
<gene>
    <name evidence="2" type="ORF">WA1_01940</name>
</gene>
<sequence>MAKTPIDLYRRGSANSPKMDNVRPDLDVAVYEYNNETWVMETLVGQSPGGISTFANSGKGKNWWKLDADTEIPPELELINDHGNHWLWKPRQAMPISKYKIALQLIGESFYKVS</sequence>
<reference evidence="2 3" key="1">
    <citation type="journal article" date="2013" name="Genome Biol. Evol.">
        <title>Genomes of Stigonematalean cyanobacteria (subsection V) and the evolution of oxygenic photosynthesis from prokaryotes to plastids.</title>
        <authorList>
            <person name="Dagan T."/>
            <person name="Roettger M."/>
            <person name="Stucken K."/>
            <person name="Landan G."/>
            <person name="Koch R."/>
            <person name="Major P."/>
            <person name="Gould S.B."/>
            <person name="Goremykin V.V."/>
            <person name="Rippka R."/>
            <person name="Tandeau de Marsac N."/>
            <person name="Gugger M."/>
            <person name="Lockhart P.J."/>
            <person name="Allen J.F."/>
            <person name="Brune I."/>
            <person name="Maus I."/>
            <person name="Puhler A."/>
            <person name="Martin W.F."/>
        </authorList>
    </citation>
    <scope>NUCLEOTIDE SEQUENCE [LARGE SCALE GENOMIC DNA]</scope>
    <source>
        <strain evidence="2 3">PCC 7110</strain>
    </source>
</reference>
<dbReference type="Pfam" id="PF18648">
    <property type="entry name" value="ADPRTs_Tse2"/>
    <property type="match status" value="1"/>
</dbReference>
<organism evidence="2 3">
    <name type="scientific">Scytonema hofmannii PCC 7110</name>
    <dbReference type="NCBI Taxonomy" id="128403"/>
    <lineage>
        <taxon>Bacteria</taxon>
        <taxon>Bacillati</taxon>
        <taxon>Cyanobacteriota</taxon>
        <taxon>Cyanophyceae</taxon>
        <taxon>Nostocales</taxon>
        <taxon>Scytonemataceae</taxon>
        <taxon>Scytonema</taxon>
    </lineage>
</organism>
<dbReference type="OrthoDB" id="6196254at2"/>
<evidence type="ECO:0000313" key="3">
    <source>
        <dbReference type="Proteomes" id="UP000076925"/>
    </source>
</evidence>
<proteinExistence type="predicted"/>